<accession>A0A051TUI6</accession>
<evidence type="ECO:0000313" key="4">
    <source>
        <dbReference type="Proteomes" id="UP000025947"/>
    </source>
</evidence>
<sequence length="352" mass="38464">MASMVVPYRHDMGGHCGSGALRDLTEWAGIRWGDDTPDEGIVFALGGALDFSYVRSAHLRPPIYLVGRSADLEDEYLTRLGARFECRSTDDPDLGWKWVTEQIDAGTPVMVWTDIAELPYLRTRLSMSRHDVVIVGYDDDEELAFVVDNDRDTPQAVPYENLRKARASTGFPVPTRHTTYVVEWPGAAPDLGNAARSAFRRSADAMQGSCVSAPITEDSDCEIQVRGLPGVSTFVEDLKRWPKIFDDDTLDGALFALSAFIEKAGTGGGLFRDLQARGCRRVAEELSFEPAFKAAEAAKTASELWTAVAHAAYDRGADPHRRASGAASVAAQLPTAERRLAEALREAGDLLL</sequence>
<gene>
    <name evidence="3" type="ORF">K875_03372</name>
</gene>
<feature type="domain" description="Butirosin biosynthesis protein H N-terminal" evidence="1">
    <location>
        <begin position="15"/>
        <end position="149"/>
    </location>
</feature>
<keyword evidence="4" id="KW-1185">Reference proteome</keyword>
<dbReference type="Gene3D" id="3.90.70.10">
    <property type="entry name" value="Cysteine proteinases"/>
    <property type="match status" value="1"/>
</dbReference>
<protein>
    <recommendedName>
        <fullName evidence="5">PRTRC system protein E</fullName>
    </recommendedName>
</protein>
<reference evidence="3 4" key="1">
    <citation type="submission" date="2014-04" db="EMBL/GenBank/DDBJ databases">
        <title>The Genome Sequence of Mycobacterium tuberculosis TKK-01-0051.</title>
        <authorList>
            <consortium name="The Broad Institute Genomics Platform"/>
            <consortium name="The Broad Institute Genome Sequencing Center for Infectious Disease"/>
            <person name="Earl A.M."/>
            <person name="Cohen K."/>
            <person name="Pym A."/>
            <person name="Bishai W."/>
            <person name="Maharaj K."/>
            <person name="Desjardins C."/>
            <person name="Abeel T."/>
            <person name="Young S."/>
            <person name="Zeng Q."/>
            <person name="Gargeya S."/>
            <person name="Abouelleil A."/>
            <person name="Alvarado L."/>
            <person name="Chapman S.B."/>
            <person name="Gainer-Dewar J."/>
            <person name="Goldberg J."/>
            <person name="Griggs A."/>
            <person name="Gujja S."/>
            <person name="Hansen M."/>
            <person name="Howarth C."/>
            <person name="Imamovic A."/>
            <person name="Larimer J."/>
            <person name="Murphy C."/>
            <person name="Naylor J."/>
            <person name="Pearson M."/>
            <person name="Poon T.W."/>
            <person name="Priest M."/>
            <person name="Roberts A."/>
            <person name="Saif S."/>
            <person name="Shea T."/>
            <person name="Sykes S."/>
            <person name="Wortman J."/>
            <person name="Nusbaum C."/>
            <person name="Birren B."/>
        </authorList>
    </citation>
    <scope>NUCLEOTIDE SEQUENCE [LARGE SCALE GENOMIC DNA]</scope>
    <source>
        <strain evidence="3 4">TKK-01-0051</strain>
    </source>
</reference>
<name>A0A051TUI6_9MYCO</name>
<dbReference type="InterPro" id="IPR026935">
    <property type="entry name" value="BtrH_N"/>
</dbReference>
<dbReference type="InterPro" id="IPR032369">
    <property type="entry name" value="DUF4872"/>
</dbReference>
<dbReference type="Proteomes" id="UP000025947">
    <property type="component" value="Unassembled WGS sequence"/>
</dbReference>
<proteinExistence type="predicted"/>
<dbReference type="HOGENOM" id="CLU_069568_0_0_11"/>
<comment type="caution">
    <text evidence="3">The sequence shown here is derived from an EMBL/GenBank/DDBJ whole genome shotgun (WGS) entry which is preliminary data.</text>
</comment>
<dbReference type="RefSeq" id="WP_005086581.1">
    <property type="nucleotide sequence ID" value="NZ_KK328284.1"/>
</dbReference>
<dbReference type="EMBL" id="JLXW01000010">
    <property type="protein sequence ID" value="KBZ60428.1"/>
    <property type="molecule type" value="Genomic_DNA"/>
</dbReference>
<feature type="domain" description="DUF4872" evidence="2">
    <location>
        <begin position="160"/>
        <end position="344"/>
    </location>
</feature>
<dbReference type="Pfam" id="PF14399">
    <property type="entry name" value="BtrH_N"/>
    <property type="match status" value="1"/>
</dbReference>
<dbReference type="AlphaFoldDB" id="A0A051TUI6"/>
<evidence type="ECO:0000313" key="3">
    <source>
        <dbReference type="EMBL" id="KBZ60428.1"/>
    </source>
</evidence>
<evidence type="ECO:0008006" key="5">
    <source>
        <dbReference type="Google" id="ProtNLM"/>
    </source>
</evidence>
<evidence type="ECO:0000259" key="2">
    <source>
        <dbReference type="Pfam" id="PF16169"/>
    </source>
</evidence>
<dbReference type="GeneID" id="44294772"/>
<dbReference type="PATRIC" id="fig|1324261.3.peg.3412"/>
<evidence type="ECO:0000259" key="1">
    <source>
        <dbReference type="Pfam" id="PF14399"/>
    </source>
</evidence>
<organism evidence="3 4">
    <name type="scientific">Mycobacterium [tuberculosis] TKK-01-0051</name>
    <dbReference type="NCBI Taxonomy" id="1324261"/>
    <lineage>
        <taxon>Bacteria</taxon>
        <taxon>Bacillati</taxon>
        <taxon>Actinomycetota</taxon>
        <taxon>Actinomycetes</taxon>
        <taxon>Mycobacteriales</taxon>
        <taxon>Mycobacteriaceae</taxon>
        <taxon>Mycobacterium</taxon>
        <taxon>Mycobacterium avium complex (MAC)</taxon>
    </lineage>
</organism>
<dbReference type="Pfam" id="PF16169">
    <property type="entry name" value="DUF4872"/>
    <property type="match status" value="1"/>
</dbReference>